<dbReference type="EMBL" id="KC688678">
    <property type="protein sequence ID" value="AGV07538.1"/>
    <property type="molecule type" value="mRNA"/>
</dbReference>
<evidence type="ECO:0000256" key="5">
    <source>
        <dbReference type="ARBA" id="ARBA00023125"/>
    </source>
</evidence>
<dbReference type="InterPro" id="IPR045174">
    <property type="entry name" value="Dof"/>
</dbReference>
<feature type="compositionally biased region" description="Low complexity" evidence="8">
    <location>
        <begin position="132"/>
        <end position="163"/>
    </location>
</feature>
<dbReference type="AlphaFoldDB" id="T2B8B5"/>
<proteinExistence type="evidence at transcript level"/>
<sequence length="348" mass="37516">MDSELMIDAMRNLSNNGFATSSMEMLAVMPDQITVEAPPDSSTLFAAPRSGRLAGERRSRPHPSQVLKCPRCDSLNTKFCYYNNYNLSQPRHFCKACRRYWTKGGVLRSVPVGGGCRKNKKTRPRNPDPMKSSSISPAAASSSENSTVTGTPSSSSSNSRVNTPAGDGTAGLYGFSLEVRDASTEQAHCSVTAEECSTVPVPAPYTGLVALDCGSLGTMDQQIHINPELLNSGDFLNSSSCSFGDLIGSSNLAGVTLADLQWKLQQQQKLASLFGEGSNSNNFDTAAAQNGNSYSSHIHSSYSNAAPLHWQTNNNNMDALFEDLYNWGTDTELNWPDQVPILHPSKIG</sequence>
<dbReference type="InterPro" id="IPR003851">
    <property type="entry name" value="Znf_Dof"/>
</dbReference>
<reference evidence="10" key="1">
    <citation type="submission" date="2013-02" db="EMBL/GenBank/DDBJ databases">
        <title>The Dof family in Pine.</title>
        <authorList>
            <person name="Rueda-Lopez M."/>
            <person name="Canovas F.M."/>
            <person name="Avila C."/>
        </authorList>
    </citation>
    <scope>NUCLEOTIDE SEQUENCE</scope>
</reference>
<evidence type="ECO:0000256" key="8">
    <source>
        <dbReference type="SAM" id="MobiDB-lite"/>
    </source>
</evidence>
<evidence type="ECO:0000256" key="6">
    <source>
        <dbReference type="ARBA" id="ARBA00023163"/>
    </source>
</evidence>
<name>T2B8B5_PINPS</name>
<dbReference type="PROSITE" id="PS01361">
    <property type="entry name" value="ZF_DOF_1"/>
    <property type="match status" value="1"/>
</dbReference>
<evidence type="ECO:0000256" key="1">
    <source>
        <dbReference type="ARBA" id="ARBA00022723"/>
    </source>
</evidence>
<feature type="domain" description="Dof-type" evidence="9">
    <location>
        <begin position="67"/>
        <end position="121"/>
    </location>
</feature>
<evidence type="ECO:0000256" key="2">
    <source>
        <dbReference type="ARBA" id="ARBA00022771"/>
    </source>
</evidence>
<dbReference type="PANTHER" id="PTHR31992">
    <property type="entry name" value="DOF ZINC FINGER PROTEIN DOF1.4-RELATED"/>
    <property type="match status" value="1"/>
</dbReference>
<keyword evidence="6" id="KW-0804">Transcription</keyword>
<accession>T2B8B5</accession>
<evidence type="ECO:0000259" key="9">
    <source>
        <dbReference type="PROSITE" id="PS50884"/>
    </source>
</evidence>
<keyword evidence="4" id="KW-0805">Transcription regulation</keyword>
<evidence type="ECO:0000256" key="3">
    <source>
        <dbReference type="ARBA" id="ARBA00022833"/>
    </source>
</evidence>
<dbReference type="PROSITE" id="PS50884">
    <property type="entry name" value="ZF_DOF_2"/>
    <property type="match status" value="1"/>
</dbReference>
<dbReference type="GO" id="GO:0008270">
    <property type="term" value="F:zinc ion binding"/>
    <property type="evidence" value="ECO:0007669"/>
    <property type="project" value="UniProtKB-KW"/>
</dbReference>
<dbReference type="GO" id="GO:0003700">
    <property type="term" value="F:DNA-binding transcription factor activity"/>
    <property type="evidence" value="ECO:0007669"/>
    <property type="project" value="InterPro"/>
</dbReference>
<feature type="region of interest" description="Disordered" evidence="8">
    <location>
        <begin position="112"/>
        <end position="163"/>
    </location>
</feature>
<keyword evidence="7" id="KW-0539">Nucleus</keyword>
<keyword evidence="2" id="KW-0863">Zinc-finger</keyword>
<protein>
    <submittedName>
        <fullName evidence="10">Dof3</fullName>
    </submittedName>
</protein>
<keyword evidence="3" id="KW-0862">Zinc</keyword>
<keyword evidence="5" id="KW-0238">DNA-binding</keyword>
<organism evidence="10">
    <name type="scientific">Pinus pinaster</name>
    <name type="common">Maritime pine</name>
    <dbReference type="NCBI Taxonomy" id="71647"/>
    <lineage>
        <taxon>Eukaryota</taxon>
        <taxon>Viridiplantae</taxon>
        <taxon>Streptophyta</taxon>
        <taxon>Embryophyta</taxon>
        <taxon>Tracheophyta</taxon>
        <taxon>Spermatophyta</taxon>
        <taxon>Pinopsida</taxon>
        <taxon>Pinidae</taxon>
        <taxon>Conifers I</taxon>
        <taxon>Pinales</taxon>
        <taxon>Pinaceae</taxon>
        <taxon>Pinus</taxon>
        <taxon>Pinus subgen. Pinus</taxon>
    </lineage>
</organism>
<keyword evidence="1" id="KW-0479">Metal-binding</keyword>
<dbReference type="Pfam" id="PF02701">
    <property type="entry name" value="Zn_ribbon_Dof"/>
    <property type="match status" value="1"/>
</dbReference>
<evidence type="ECO:0000256" key="4">
    <source>
        <dbReference type="ARBA" id="ARBA00023015"/>
    </source>
</evidence>
<evidence type="ECO:0000256" key="7">
    <source>
        <dbReference type="ARBA" id="ARBA00023242"/>
    </source>
</evidence>
<dbReference type="GO" id="GO:0003677">
    <property type="term" value="F:DNA binding"/>
    <property type="evidence" value="ECO:0007669"/>
    <property type="project" value="UniProtKB-KW"/>
</dbReference>
<evidence type="ECO:0000313" key="10">
    <source>
        <dbReference type="EMBL" id="AGV07538.1"/>
    </source>
</evidence>